<evidence type="ECO:0000313" key="15">
    <source>
        <dbReference type="Proteomes" id="UP000034076"/>
    </source>
</evidence>
<keyword evidence="15" id="KW-1185">Reference proteome</keyword>
<reference evidence="14 15" key="1">
    <citation type="submission" date="2015-04" db="EMBL/GenBank/DDBJ databases">
        <title>Draft genome sequence of bacteremic isolate Catabacter hongkongensis type strain HKU16T.</title>
        <authorList>
            <person name="Lau S.K."/>
            <person name="Teng J.L."/>
            <person name="Huang Y."/>
            <person name="Curreem S.O."/>
            <person name="Tsui S.K."/>
            <person name="Woo P.C."/>
        </authorList>
    </citation>
    <scope>NUCLEOTIDE SEQUENCE [LARGE SCALE GENOMIC DNA]</scope>
    <source>
        <strain evidence="14 15">HKU16</strain>
    </source>
</reference>
<dbReference type="GO" id="GO:0016887">
    <property type="term" value="F:ATP hydrolysis activity"/>
    <property type="evidence" value="ECO:0007669"/>
    <property type="project" value="RHEA"/>
</dbReference>
<dbReference type="PATRIC" id="fig|270498.16.peg.1064"/>
<dbReference type="InterPro" id="IPR014017">
    <property type="entry name" value="DNA_helicase_UvrD-like_C"/>
</dbReference>
<dbReference type="Gene3D" id="1.10.10.160">
    <property type="match status" value="1"/>
</dbReference>
<keyword evidence="5 11" id="KW-0067">ATP-binding</keyword>
<dbReference type="EMBL" id="LAYJ01000102">
    <property type="protein sequence ID" value="KKI50680.1"/>
    <property type="molecule type" value="Genomic_DNA"/>
</dbReference>
<dbReference type="SUPFAM" id="SSF52540">
    <property type="entry name" value="P-loop containing nucleoside triphosphate hydrolases"/>
    <property type="match status" value="1"/>
</dbReference>
<dbReference type="Gene3D" id="3.40.50.300">
    <property type="entry name" value="P-loop containing nucleotide triphosphate hydrolases"/>
    <property type="match status" value="2"/>
</dbReference>
<dbReference type="GO" id="GO:0003677">
    <property type="term" value="F:DNA binding"/>
    <property type="evidence" value="ECO:0007669"/>
    <property type="project" value="UniProtKB-KW"/>
</dbReference>
<keyword evidence="7" id="KW-0413">Isomerase</keyword>
<dbReference type="Gene3D" id="1.10.486.10">
    <property type="entry name" value="PCRA, domain 4"/>
    <property type="match status" value="1"/>
</dbReference>
<dbReference type="RefSeq" id="WP_046443662.1">
    <property type="nucleotide sequence ID" value="NZ_CAUERS010000054.1"/>
</dbReference>
<dbReference type="PROSITE" id="PS51217">
    <property type="entry name" value="UVRD_HELICASE_CTER"/>
    <property type="match status" value="1"/>
</dbReference>
<evidence type="ECO:0000256" key="3">
    <source>
        <dbReference type="ARBA" id="ARBA00022801"/>
    </source>
</evidence>
<evidence type="ECO:0000256" key="9">
    <source>
        <dbReference type="ARBA" id="ARBA00034808"/>
    </source>
</evidence>
<evidence type="ECO:0000256" key="11">
    <source>
        <dbReference type="PROSITE-ProRule" id="PRU00560"/>
    </source>
</evidence>
<dbReference type="AlphaFoldDB" id="A0A0M2NKB2"/>
<dbReference type="STRING" id="270498.CHK_1795"/>
<dbReference type="PROSITE" id="PS51198">
    <property type="entry name" value="UVRD_HELICASE_ATP_BIND"/>
    <property type="match status" value="1"/>
</dbReference>
<dbReference type="OrthoDB" id="9810135at2"/>
<dbReference type="InterPro" id="IPR013986">
    <property type="entry name" value="DExx_box_DNA_helicase_dom_sf"/>
</dbReference>
<dbReference type="InterPro" id="IPR000212">
    <property type="entry name" value="DNA_helicase_UvrD/REP"/>
</dbReference>
<gene>
    <name evidence="14" type="ORF">CHK_1795</name>
</gene>
<evidence type="ECO:0000256" key="7">
    <source>
        <dbReference type="ARBA" id="ARBA00023235"/>
    </source>
</evidence>
<organism evidence="14 15">
    <name type="scientific">Christensenella hongkongensis</name>
    <dbReference type="NCBI Taxonomy" id="270498"/>
    <lineage>
        <taxon>Bacteria</taxon>
        <taxon>Bacillati</taxon>
        <taxon>Bacillota</taxon>
        <taxon>Clostridia</taxon>
        <taxon>Christensenellales</taxon>
        <taxon>Christensenellaceae</taxon>
        <taxon>Christensenella</taxon>
    </lineage>
</organism>
<accession>A0A0M2NKB2</accession>
<evidence type="ECO:0000259" key="12">
    <source>
        <dbReference type="PROSITE" id="PS51198"/>
    </source>
</evidence>
<evidence type="ECO:0000256" key="1">
    <source>
        <dbReference type="ARBA" id="ARBA00009922"/>
    </source>
</evidence>
<comment type="catalytic activity">
    <reaction evidence="10">
        <text>ATP + H2O = ADP + phosphate + H(+)</text>
        <dbReference type="Rhea" id="RHEA:13065"/>
        <dbReference type="ChEBI" id="CHEBI:15377"/>
        <dbReference type="ChEBI" id="CHEBI:15378"/>
        <dbReference type="ChEBI" id="CHEBI:30616"/>
        <dbReference type="ChEBI" id="CHEBI:43474"/>
        <dbReference type="ChEBI" id="CHEBI:456216"/>
        <dbReference type="EC" id="5.6.2.4"/>
    </reaction>
</comment>
<dbReference type="PANTHER" id="PTHR11070:SF2">
    <property type="entry name" value="ATP-DEPENDENT DNA HELICASE SRS2"/>
    <property type="match status" value="1"/>
</dbReference>
<dbReference type="GO" id="GO:0000725">
    <property type="term" value="P:recombinational repair"/>
    <property type="evidence" value="ECO:0007669"/>
    <property type="project" value="TreeGrafter"/>
</dbReference>
<dbReference type="GO" id="GO:0005829">
    <property type="term" value="C:cytosol"/>
    <property type="evidence" value="ECO:0007669"/>
    <property type="project" value="TreeGrafter"/>
</dbReference>
<dbReference type="GO" id="GO:0005524">
    <property type="term" value="F:ATP binding"/>
    <property type="evidence" value="ECO:0007669"/>
    <property type="project" value="UniProtKB-UniRule"/>
</dbReference>
<evidence type="ECO:0000256" key="8">
    <source>
        <dbReference type="ARBA" id="ARBA00034617"/>
    </source>
</evidence>
<dbReference type="Proteomes" id="UP000034076">
    <property type="component" value="Unassembled WGS sequence"/>
</dbReference>
<feature type="domain" description="UvrD-like helicase C-terminal" evidence="13">
    <location>
        <begin position="293"/>
        <end position="560"/>
    </location>
</feature>
<feature type="domain" description="UvrD-like helicase ATP-binding" evidence="12">
    <location>
        <begin position="6"/>
        <end position="292"/>
    </location>
</feature>
<dbReference type="Pfam" id="PF00580">
    <property type="entry name" value="UvrD-helicase"/>
    <property type="match status" value="1"/>
</dbReference>
<name>A0A0M2NKB2_9FIRM</name>
<keyword evidence="2 11" id="KW-0547">Nucleotide-binding</keyword>
<evidence type="ECO:0000259" key="13">
    <source>
        <dbReference type="PROSITE" id="PS51217"/>
    </source>
</evidence>
<dbReference type="GO" id="GO:0043138">
    <property type="term" value="F:3'-5' DNA helicase activity"/>
    <property type="evidence" value="ECO:0007669"/>
    <property type="project" value="UniProtKB-EC"/>
</dbReference>
<keyword evidence="3 11" id="KW-0378">Hydrolase</keyword>
<keyword evidence="4 11" id="KW-0347">Helicase</keyword>
<feature type="binding site" evidence="11">
    <location>
        <begin position="27"/>
        <end position="34"/>
    </location>
    <ligand>
        <name>ATP</name>
        <dbReference type="ChEBI" id="CHEBI:30616"/>
    </ligand>
</feature>
<evidence type="ECO:0000256" key="6">
    <source>
        <dbReference type="ARBA" id="ARBA00023125"/>
    </source>
</evidence>
<sequence>MAGILEQLNDRQREAVQQTEGYVRVIAGAGSGKTRTLTSRYVYLVEELGVSPGKIMSVTFTNKAAGEMKARIRKMLGDVDTGFISTFHGFCLQVLKEDIHRLNYPQSFSIMDETDQKSLLEEIYHELGLSLRDYTFRDMLKVIDLFKAPYEYVGQVTEPDEQKAIRYFASFTRDDRDRILGKYVQKQRRNFMLDFDDIINYTLYLFTHYGDVLKKWQEKLQYIQVDEFQDVDGKQAKLVYLLSGGYGNLFVVGDPDQTIYSWRGADVHIILDFNKEFPQAKTIYLNSNYRSTPQILSVSNDLISKNRERLKNALLPVRDDGAKVFYKHTKSTAEEAAYVARTIRFLLDSGVKPYHIAVLYRAHYVSRSLEEAFVKEDIPYALFNGVEFYNRKEIKDVLCYLRMPLTFDDISFLRTINTPRREIGRTRLNFLTEYAENNNVKLYQALKDNLDHEKIKNTRARRYAEVIEKYAELTGRMSVSDFVDGILRESGYEEMLMKNADQNRIDNVSELKNAIQQYESSAGEKVSLDDYLGKIALFTNLDVTEKRESVKLMTVHTAKGLEYPYVFVVSLNEGIFPSARVRSRQEMEEERRLCYVAFTRARDNLFLVDAEGRNNDSSYRYPSRFIFNVDFEKLEIDGIPDEEFLSQAKAYIGSAEGRLYQSQARLMAGDRVIHPVFGKGVVLRETDKSYEIEFETITGHRDIDKKYGKLKKL</sequence>
<keyword evidence="6" id="KW-0238">DNA-binding</keyword>
<dbReference type="InterPro" id="IPR014016">
    <property type="entry name" value="UvrD-like_ATP-bd"/>
</dbReference>
<comment type="similarity">
    <text evidence="1">Belongs to the helicase family. UvrD subfamily.</text>
</comment>
<comment type="catalytic activity">
    <reaction evidence="8">
        <text>Couples ATP hydrolysis with the unwinding of duplex DNA by translocating in the 3'-5' direction.</text>
        <dbReference type="EC" id="5.6.2.4"/>
    </reaction>
</comment>
<evidence type="ECO:0000256" key="10">
    <source>
        <dbReference type="ARBA" id="ARBA00048988"/>
    </source>
</evidence>
<comment type="caution">
    <text evidence="14">The sequence shown here is derived from an EMBL/GenBank/DDBJ whole genome shotgun (WGS) entry which is preliminary data.</text>
</comment>
<proteinExistence type="inferred from homology"/>
<evidence type="ECO:0000256" key="4">
    <source>
        <dbReference type="ARBA" id="ARBA00022806"/>
    </source>
</evidence>
<evidence type="ECO:0000256" key="5">
    <source>
        <dbReference type="ARBA" id="ARBA00022840"/>
    </source>
</evidence>
<dbReference type="CDD" id="cd18807">
    <property type="entry name" value="SF1_C_UvrD"/>
    <property type="match status" value="1"/>
</dbReference>
<dbReference type="EC" id="5.6.2.4" evidence="9"/>
<dbReference type="InterPro" id="IPR027417">
    <property type="entry name" value="P-loop_NTPase"/>
</dbReference>
<protein>
    <recommendedName>
        <fullName evidence="9">DNA 3'-5' helicase</fullName>
        <ecNumber evidence="9">5.6.2.4</ecNumber>
    </recommendedName>
</protein>
<dbReference type="CDD" id="cd17932">
    <property type="entry name" value="DEXQc_UvrD"/>
    <property type="match status" value="1"/>
</dbReference>
<dbReference type="Pfam" id="PF13361">
    <property type="entry name" value="UvrD_C"/>
    <property type="match status" value="1"/>
</dbReference>
<evidence type="ECO:0000256" key="2">
    <source>
        <dbReference type="ARBA" id="ARBA00022741"/>
    </source>
</evidence>
<evidence type="ECO:0000313" key="14">
    <source>
        <dbReference type="EMBL" id="KKI50680.1"/>
    </source>
</evidence>
<dbReference type="GO" id="GO:0033202">
    <property type="term" value="C:DNA helicase complex"/>
    <property type="evidence" value="ECO:0007669"/>
    <property type="project" value="TreeGrafter"/>
</dbReference>
<dbReference type="PANTHER" id="PTHR11070">
    <property type="entry name" value="UVRD / RECB / PCRA DNA HELICASE FAMILY MEMBER"/>
    <property type="match status" value="1"/>
</dbReference>